<feature type="compositionally biased region" description="Low complexity" evidence="1">
    <location>
        <begin position="38"/>
        <end position="57"/>
    </location>
</feature>
<feature type="region of interest" description="Disordered" evidence="1">
    <location>
        <begin position="1"/>
        <end position="123"/>
    </location>
</feature>
<feature type="non-terminal residue" evidence="2">
    <location>
        <position position="123"/>
    </location>
</feature>
<gene>
    <name evidence="2" type="primary">ORF3041</name>
</gene>
<accession>A0A0B6XVJ5</accession>
<feature type="non-terminal residue" evidence="2">
    <location>
        <position position="1"/>
    </location>
</feature>
<organism evidence="2">
    <name type="scientific">Arion vulgaris</name>
    <dbReference type="NCBI Taxonomy" id="1028688"/>
    <lineage>
        <taxon>Eukaryota</taxon>
        <taxon>Metazoa</taxon>
        <taxon>Spiralia</taxon>
        <taxon>Lophotrochozoa</taxon>
        <taxon>Mollusca</taxon>
        <taxon>Gastropoda</taxon>
        <taxon>Heterobranchia</taxon>
        <taxon>Euthyneura</taxon>
        <taxon>Panpulmonata</taxon>
        <taxon>Eupulmonata</taxon>
        <taxon>Stylommatophora</taxon>
        <taxon>Helicina</taxon>
        <taxon>Arionoidea</taxon>
        <taxon>Arionidae</taxon>
        <taxon>Arion</taxon>
    </lineage>
</organism>
<reference evidence="2" key="1">
    <citation type="submission" date="2014-12" db="EMBL/GenBank/DDBJ databases">
        <title>Insight into the proteome of Arion vulgaris.</title>
        <authorList>
            <person name="Aradska J."/>
            <person name="Bulat T."/>
            <person name="Smidak R."/>
            <person name="Sarate P."/>
            <person name="Gangsoo J."/>
            <person name="Sialana F."/>
            <person name="Bilban M."/>
            <person name="Lubec G."/>
        </authorList>
    </citation>
    <scope>NUCLEOTIDE SEQUENCE</scope>
    <source>
        <tissue evidence="2">Skin</tissue>
    </source>
</reference>
<evidence type="ECO:0000256" key="1">
    <source>
        <dbReference type="SAM" id="MobiDB-lite"/>
    </source>
</evidence>
<feature type="compositionally biased region" description="Low complexity" evidence="1">
    <location>
        <begin position="112"/>
        <end position="123"/>
    </location>
</feature>
<protein>
    <submittedName>
        <fullName evidence="2">Uncharacterized protein</fullName>
    </submittedName>
</protein>
<evidence type="ECO:0000313" key="2">
    <source>
        <dbReference type="EMBL" id="CEK48077.1"/>
    </source>
</evidence>
<dbReference type="AlphaFoldDB" id="A0A0B6XVJ5"/>
<dbReference type="EMBL" id="HACG01001212">
    <property type="protein sequence ID" value="CEK48077.1"/>
    <property type="molecule type" value="Transcribed_RNA"/>
</dbReference>
<sequence>RDLRRDQVKPPKQQPKPMINRPLPLPPEISKSPQQSRSQLAGQQPLQQSQPLQQHSQQPPPALLRHSLDDYHLPRSSSSQIPLSSNARNRAANVVMRNSPKRRQPRPMSDIAPSSSGAVGSAA</sequence>
<proteinExistence type="predicted"/>
<feature type="compositionally biased region" description="Low complexity" evidence="1">
    <location>
        <begin position="76"/>
        <end position="85"/>
    </location>
</feature>
<name>A0A0B6XVJ5_9EUPU</name>